<organism evidence="2 3">
    <name type="scientific">Posidoniimonas corsicana</name>
    <dbReference type="NCBI Taxonomy" id="1938618"/>
    <lineage>
        <taxon>Bacteria</taxon>
        <taxon>Pseudomonadati</taxon>
        <taxon>Planctomycetota</taxon>
        <taxon>Planctomycetia</taxon>
        <taxon>Pirellulales</taxon>
        <taxon>Lacipirellulaceae</taxon>
        <taxon>Posidoniimonas</taxon>
    </lineage>
</organism>
<dbReference type="PANTHER" id="PTHR43236:SF1">
    <property type="entry name" value="BLL7220 PROTEIN"/>
    <property type="match status" value="1"/>
</dbReference>
<keyword evidence="3" id="KW-1185">Reference proteome</keyword>
<evidence type="ECO:0000259" key="1">
    <source>
        <dbReference type="Pfam" id="PF06114"/>
    </source>
</evidence>
<dbReference type="AlphaFoldDB" id="A0A5C5VEF1"/>
<gene>
    <name evidence="2" type="ORF">KOR34_12880</name>
</gene>
<dbReference type="Pfam" id="PF06114">
    <property type="entry name" value="Peptidase_M78"/>
    <property type="match status" value="1"/>
</dbReference>
<protein>
    <recommendedName>
        <fullName evidence="1">IrrE N-terminal-like domain-containing protein</fullName>
    </recommendedName>
</protein>
<proteinExistence type="predicted"/>
<dbReference type="InterPro" id="IPR052345">
    <property type="entry name" value="Rad_response_metalloprotease"/>
</dbReference>
<dbReference type="Proteomes" id="UP000316714">
    <property type="component" value="Unassembled WGS sequence"/>
</dbReference>
<accession>A0A5C5VEF1</accession>
<sequence>MIGEIPAEELSAVVEMVSREVLWEAGVDRPPVDAIAVAATLGCTVVAGGGRAGRASRVSLGGAASCQPHAPGGQVIVLSAEDRPERRQWCVAHELGELLAGRIFDRLDADPSETPDAARERLANRFANCLLLPKRWFIPDAWECDWDLLALKQLYRSASHELIARRMLELHDGPIALTVIDNGEQTWRLAAWRRESPRRPPPPCPAELDAWQAAFALGDPVDSRPRADGVQRVRAWPVHEPDWKREILLTEFEDP</sequence>
<evidence type="ECO:0000313" key="2">
    <source>
        <dbReference type="EMBL" id="TWT36383.1"/>
    </source>
</evidence>
<evidence type="ECO:0000313" key="3">
    <source>
        <dbReference type="Proteomes" id="UP000316714"/>
    </source>
</evidence>
<dbReference type="InterPro" id="IPR010359">
    <property type="entry name" value="IrrE_HExxH"/>
</dbReference>
<dbReference type="RefSeq" id="WP_146563244.1">
    <property type="nucleotide sequence ID" value="NZ_SIHJ01000001.1"/>
</dbReference>
<dbReference type="EMBL" id="SIHJ01000001">
    <property type="protein sequence ID" value="TWT36383.1"/>
    <property type="molecule type" value="Genomic_DNA"/>
</dbReference>
<reference evidence="2 3" key="1">
    <citation type="submission" date="2019-02" db="EMBL/GenBank/DDBJ databases">
        <title>Deep-cultivation of Planctomycetes and their phenomic and genomic characterization uncovers novel biology.</title>
        <authorList>
            <person name="Wiegand S."/>
            <person name="Jogler M."/>
            <person name="Boedeker C."/>
            <person name="Pinto D."/>
            <person name="Vollmers J."/>
            <person name="Rivas-Marin E."/>
            <person name="Kohn T."/>
            <person name="Peeters S.H."/>
            <person name="Heuer A."/>
            <person name="Rast P."/>
            <person name="Oberbeckmann S."/>
            <person name="Bunk B."/>
            <person name="Jeske O."/>
            <person name="Meyerdierks A."/>
            <person name="Storesund J.E."/>
            <person name="Kallscheuer N."/>
            <person name="Luecker S."/>
            <person name="Lage O.M."/>
            <person name="Pohl T."/>
            <person name="Merkel B.J."/>
            <person name="Hornburger P."/>
            <person name="Mueller R.-W."/>
            <person name="Bruemmer F."/>
            <person name="Labrenz M."/>
            <person name="Spormann A.M."/>
            <person name="Op Den Camp H."/>
            <person name="Overmann J."/>
            <person name="Amann R."/>
            <person name="Jetten M.S.M."/>
            <person name="Mascher T."/>
            <person name="Medema M.H."/>
            <person name="Devos D.P."/>
            <person name="Kaster A.-K."/>
            <person name="Ovreas L."/>
            <person name="Rohde M."/>
            <person name="Galperin M.Y."/>
            <person name="Jogler C."/>
        </authorList>
    </citation>
    <scope>NUCLEOTIDE SEQUENCE [LARGE SCALE GENOMIC DNA]</scope>
    <source>
        <strain evidence="2 3">KOR34</strain>
    </source>
</reference>
<dbReference type="OrthoDB" id="282833at2"/>
<name>A0A5C5VEF1_9BACT</name>
<dbReference type="PANTHER" id="PTHR43236">
    <property type="entry name" value="ANTITOXIN HIGA1"/>
    <property type="match status" value="1"/>
</dbReference>
<feature type="domain" description="IrrE N-terminal-like" evidence="1">
    <location>
        <begin position="70"/>
        <end position="156"/>
    </location>
</feature>
<comment type="caution">
    <text evidence="2">The sequence shown here is derived from an EMBL/GenBank/DDBJ whole genome shotgun (WGS) entry which is preliminary data.</text>
</comment>
<dbReference type="Gene3D" id="1.10.10.2910">
    <property type="match status" value="1"/>
</dbReference>